<dbReference type="Gene3D" id="3.40.50.720">
    <property type="entry name" value="NAD(P)-binding Rossmann-like Domain"/>
    <property type="match status" value="2"/>
</dbReference>
<proteinExistence type="predicted"/>
<keyword evidence="2" id="KW-1185">Reference proteome</keyword>
<gene>
    <name evidence="1" type="primary">SKDI07G0810</name>
    <name evidence="1" type="ORF">SKDI_07G0810</name>
</gene>
<dbReference type="InterPro" id="IPR006140">
    <property type="entry name" value="D-isomer_DH_NAD-bd"/>
</dbReference>
<dbReference type="OrthoDB" id="298012at2759"/>
<dbReference type="InterPro" id="IPR006139">
    <property type="entry name" value="D-isomer_2_OHA_DH_cat_dom"/>
</dbReference>
<dbReference type="SUPFAM" id="SSF52283">
    <property type="entry name" value="Formate/glycerate dehydrogenase catalytic domain-like"/>
    <property type="match status" value="1"/>
</dbReference>
<dbReference type="Pfam" id="PF00389">
    <property type="entry name" value="2-Hacid_dh"/>
    <property type="match status" value="1"/>
</dbReference>
<dbReference type="EMBL" id="OX365902">
    <property type="protein sequence ID" value="CAI4061546.1"/>
    <property type="molecule type" value="Genomic_DNA"/>
</dbReference>
<dbReference type="Pfam" id="PF02826">
    <property type="entry name" value="2-Hacid_dh_C"/>
    <property type="match status" value="1"/>
</dbReference>
<dbReference type="Proteomes" id="UP001162087">
    <property type="component" value="Chromosome 7"/>
</dbReference>
<dbReference type="GO" id="GO:0016618">
    <property type="term" value="F:hydroxypyruvate reductase [NAD(P)H] activity"/>
    <property type="evidence" value="ECO:0007669"/>
    <property type="project" value="TreeGrafter"/>
</dbReference>
<dbReference type="GO" id="GO:0005829">
    <property type="term" value="C:cytosol"/>
    <property type="evidence" value="ECO:0007669"/>
    <property type="project" value="TreeGrafter"/>
</dbReference>
<protein>
    <submittedName>
        <fullName evidence="1">Uncharacterized protein</fullName>
    </submittedName>
</protein>
<dbReference type="GO" id="GO:0030267">
    <property type="term" value="F:glyoxylate reductase (NADPH) activity"/>
    <property type="evidence" value="ECO:0007669"/>
    <property type="project" value="TreeGrafter"/>
</dbReference>
<dbReference type="InterPro" id="IPR050223">
    <property type="entry name" value="D-isomer_2-hydroxyacid_DH"/>
</dbReference>
<accession>A0AA35NT55</accession>
<reference evidence="1" key="1">
    <citation type="submission" date="2022-10" db="EMBL/GenBank/DDBJ databases">
        <authorList>
            <person name="Byrne P K."/>
        </authorList>
    </citation>
    <scope>NUCLEOTIDE SEQUENCE</scope>
    <source>
        <strain evidence="1">IFO1802</strain>
    </source>
</reference>
<name>A0AA35NT55_SACK1</name>
<evidence type="ECO:0000313" key="2">
    <source>
        <dbReference type="Proteomes" id="UP001162087"/>
    </source>
</evidence>
<dbReference type="GO" id="GO:0051287">
    <property type="term" value="F:NAD binding"/>
    <property type="evidence" value="ECO:0007669"/>
    <property type="project" value="InterPro"/>
</dbReference>
<dbReference type="SUPFAM" id="SSF51735">
    <property type="entry name" value="NAD(P)-binding Rossmann-fold domains"/>
    <property type="match status" value="1"/>
</dbReference>
<sequence>MFDTFAVAGKPTVIFVADPCETSVILNSNVFKEKFNILRCHLDTKEGFISFLEEHENKKISAIYAGFPAFVKIGGMTRDIIEHKSFPKKDLKCIVLCSRGYNGWDLDALREHNIRLYNYQDDQNEELIDDLELHQVGNDVADCALWHILEGFRKFSYGQKLARETGNTLIARTKAAEKNGFAFGHQVGSMSIESPRGKKCLILGLGSIGKQLAYKLQYGLGMEIHYCKRSKDATISQSENWEFHSLDKTIYAKLHQFHAIVITLPGTPQTKHLINEKFLHYCKSELILINLGRGIILDLEAVSDALTKGQIKHLGVDVFYNEPQIDQNIQYFDKLTSITPHLGSATKDVFEQSCELALARILQVMSGEAAAEDRFSRVV</sequence>
<dbReference type="InterPro" id="IPR036291">
    <property type="entry name" value="NAD(P)-bd_dom_sf"/>
</dbReference>
<organism evidence="1 2">
    <name type="scientific">Saccharomyces kudriavzevii (strain ATCC MYA-4449 / AS 2.2408 / CBS 8840 / NBRC 1802 / NCYC 2889)</name>
    <name type="common">Yeast</name>
    <dbReference type="NCBI Taxonomy" id="226230"/>
    <lineage>
        <taxon>Eukaryota</taxon>
        <taxon>Fungi</taxon>
        <taxon>Dikarya</taxon>
        <taxon>Ascomycota</taxon>
        <taxon>Saccharomycotina</taxon>
        <taxon>Saccharomycetes</taxon>
        <taxon>Saccharomycetales</taxon>
        <taxon>Saccharomycetaceae</taxon>
        <taxon>Saccharomyces</taxon>
    </lineage>
</organism>
<evidence type="ECO:0000313" key="1">
    <source>
        <dbReference type="EMBL" id="CAI4061546.1"/>
    </source>
</evidence>
<dbReference type="PANTHER" id="PTHR10996">
    <property type="entry name" value="2-HYDROXYACID DEHYDROGENASE-RELATED"/>
    <property type="match status" value="1"/>
</dbReference>
<dbReference type="PANTHER" id="PTHR10996:SF178">
    <property type="entry name" value="2-HYDROXYACID DEHYDROGENASE YGL185C-RELATED"/>
    <property type="match status" value="1"/>
</dbReference>